<name>A0ABS2KTA6_9NOCA</name>
<evidence type="ECO:0000313" key="11">
    <source>
        <dbReference type="Proteomes" id="UP000703038"/>
    </source>
</evidence>
<evidence type="ECO:0000256" key="3">
    <source>
        <dbReference type="ARBA" id="ARBA00006743"/>
    </source>
</evidence>
<protein>
    <recommendedName>
        <fullName evidence="8">Methylenetetrahydrofolate reductase</fullName>
    </recommendedName>
</protein>
<dbReference type="PANTHER" id="PTHR45754:SF3">
    <property type="entry name" value="METHYLENETETRAHYDROFOLATE REDUCTASE (NADPH)"/>
    <property type="match status" value="1"/>
</dbReference>
<gene>
    <name evidence="10" type="ORF">JOE42_001876</name>
</gene>
<dbReference type="InterPro" id="IPR003171">
    <property type="entry name" value="Mehydrof_redctse-like"/>
</dbReference>
<dbReference type="Pfam" id="PF02219">
    <property type="entry name" value="MTHFR"/>
    <property type="match status" value="1"/>
</dbReference>
<evidence type="ECO:0000313" key="10">
    <source>
        <dbReference type="EMBL" id="MBM7415143.1"/>
    </source>
</evidence>
<accession>A0ABS2KTA6</accession>
<dbReference type="GO" id="GO:0004489">
    <property type="term" value="F:methylenetetrahydrofolate reductase [NAD(P)H] activity"/>
    <property type="evidence" value="ECO:0007669"/>
    <property type="project" value="UniProtKB-EC"/>
</dbReference>
<evidence type="ECO:0000256" key="7">
    <source>
        <dbReference type="ARBA" id="ARBA00048628"/>
    </source>
</evidence>
<keyword evidence="5 8" id="KW-0274">FAD</keyword>
<dbReference type="PANTHER" id="PTHR45754">
    <property type="entry name" value="METHYLENETETRAHYDROFOLATE REDUCTASE"/>
    <property type="match status" value="1"/>
</dbReference>
<comment type="catalytic activity">
    <reaction evidence="7">
        <text>(6S)-5-methyl-5,6,7,8-tetrahydrofolate + NAD(+) = (6R)-5,10-methylene-5,6,7,8-tetrahydrofolate + NADH + H(+)</text>
        <dbReference type="Rhea" id="RHEA:19821"/>
        <dbReference type="ChEBI" id="CHEBI:15378"/>
        <dbReference type="ChEBI" id="CHEBI:15636"/>
        <dbReference type="ChEBI" id="CHEBI:18608"/>
        <dbReference type="ChEBI" id="CHEBI:57540"/>
        <dbReference type="ChEBI" id="CHEBI:57945"/>
        <dbReference type="EC" id="1.5.1.54"/>
    </reaction>
    <physiologicalReaction direction="right-to-left" evidence="7">
        <dbReference type="Rhea" id="RHEA:19823"/>
    </physiologicalReaction>
</comment>
<comment type="caution">
    <text evidence="10">The sequence shown here is derived from an EMBL/GenBank/DDBJ whole genome shotgun (WGS) entry which is preliminary data.</text>
</comment>
<reference evidence="10 11" key="1">
    <citation type="submission" date="2021-01" db="EMBL/GenBank/DDBJ databases">
        <title>Genomics of switchgrass bacterial isolates.</title>
        <authorList>
            <person name="Shade A."/>
        </authorList>
    </citation>
    <scope>NUCLEOTIDE SEQUENCE [LARGE SCALE GENOMIC DNA]</scope>
    <source>
        <strain evidence="10 11">PvP111</strain>
    </source>
</reference>
<keyword evidence="11" id="KW-1185">Reference proteome</keyword>
<evidence type="ECO:0000256" key="4">
    <source>
        <dbReference type="ARBA" id="ARBA00022630"/>
    </source>
</evidence>
<dbReference type="Proteomes" id="UP000703038">
    <property type="component" value="Unassembled WGS sequence"/>
</dbReference>
<evidence type="ECO:0000256" key="2">
    <source>
        <dbReference type="ARBA" id="ARBA00004777"/>
    </source>
</evidence>
<comment type="similarity">
    <text evidence="3 8">Belongs to the methylenetetrahydrofolate reductase family.</text>
</comment>
<evidence type="ECO:0000256" key="9">
    <source>
        <dbReference type="SAM" id="MobiDB-lite"/>
    </source>
</evidence>
<proteinExistence type="inferred from homology"/>
<dbReference type="Gene3D" id="3.20.20.220">
    <property type="match status" value="1"/>
</dbReference>
<keyword evidence="4 8" id="KW-0285">Flavoprotein</keyword>
<organism evidence="10 11">
    <name type="scientific">Rhodococcoides corynebacterioides</name>
    <dbReference type="NCBI Taxonomy" id="53972"/>
    <lineage>
        <taxon>Bacteria</taxon>
        <taxon>Bacillati</taxon>
        <taxon>Actinomycetota</taxon>
        <taxon>Actinomycetes</taxon>
        <taxon>Mycobacteriales</taxon>
        <taxon>Nocardiaceae</taxon>
        <taxon>Rhodococcoides</taxon>
    </lineage>
</organism>
<dbReference type="EMBL" id="JAFBBK010000001">
    <property type="protein sequence ID" value="MBM7415143.1"/>
    <property type="molecule type" value="Genomic_DNA"/>
</dbReference>
<feature type="region of interest" description="Disordered" evidence="9">
    <location>
        <begin position="318"/>
        <end position="348"/>
    </location>
</feature>
<comment type="pathway">
    <text evidence="2 8">One-carbon metabolism; tetrahydrofolate interconversion.</text>
</comment>
<dbReference type="InterPro" id="IPR029041">
    <property type="entry name" value="FAD-linked_oxidoreductase-like"/>
</dbReference>
<evidence type="ECO:0000256" key="8">
    <source>
        <dbReference type="RuleBase" id="RU003862"/>
    </source>
</evidence>
<sequence length="348" mass="37370">MTDESSRARVSRTPSVIDRLNSAAHGSVPFSVEFSPPRDEAAEDRLWRAVRTFEQMHPAFVSMTYGAGGSTRDRTVRVTGELAEVTNLLPVAHLTAVGHSRTELRAMVGAYADRGISNILVLRGDPPGDPLGPWEKHPDGVEYAEELVRLVCELGDFHVGVASFPEGHHRAPDLDHDTRHLVAKLRAGAEYSITQMFFDVEDYLRLRDRVAAFDPEQGAKPIIPEIMPITSLRSVKRAMELSGSALPASVEKRLSAAAGSDPDENRAAVRAVGIEIATEMGERLIAEGAPGLHFITLNFAKATSEVVDNLGLARPVPEGTGGIGTGSAPGGQNTRLPHESALAASPVR</sequence>
<evidence type="ECO:0000256" key="6">
    <source>
        <dbReference type="ARBA" id="ARBA00023002"/>
    </source>
</evidence>
<evidence type="ECO:0000256" key="1">
    <source>
        <dbReference type="ARBA" id="ARBA00001974"/>
    </source>
</evidence>
<evidence type="ECO:0000256" key="5">
    <source>
        <dbReference type="ARBA" id="ARBA00022827"/>
    </source>
</evidence>
<comment type="cofactor">
    <cofactor evidence="1 8">
        <name>FAD</name>
        <dbReference type="ChEBI" id="CHEBI:57692"/>
    </cofactor>
</comment>
<feature type="compositionally biased region" description="Gly residues" evidence="9">
    <location>
        <begin position="319"/>
        <end position="329"/>
    </location>
</feature>
<keyword evidence="6 8" id="KW-0560">Oxidoreductase</keyword>
<dbReference type="RefSeq" id="WP_307806219.1">
    <property type="nucleotide sequence ID" value="NZ_JAFBBK010000001.1"/>
</dbReference>
<dbReference type="SUPFAM" id="SSF51730">
    <property type="entry name" value="FAD-linked oxidoreductase"/>
    <property type="match status" value="1"/>
</dbReference>
<dbReference type="CDD" id="cd00537">
    <property type="entry name" value="MTHFR"/>
    <property type="match status" value="1"/>
</dbReference>